<proteinExistence type="inferred from homology"/>
<dbReference type="EMBL" id="CAFBLW010000041">
    <property type="protein sequence ID" value="CAB4876381.1"/>
    <property type="molecule type" value="Genomic_DNA"/>
</dbReference>
<comment type="subcellular location">
    <subcellularLocation>
        <location evidence="1">Membrane</location>
        <topology evidence="1">Multi-pass membrane protein</topology>
    </subcellularLocation>
</comment>
<evidence type="ECO:0000256" key="5">
    <source>
        <dbReference type="ARBA" id="ARBA00023136"/>
    </source>
</evidence>
<evidence type="ECO:0000256" key="4">
    <source>
        <dbReference type="ARBA" id="ARBA00022989"/>
    </source>
</evidence>
<dbReference type="Pfam" id="PF03239">
    <property type="entry name" value="FTR1"/>
    <property type="match status" value="1"/>
</dbReference>
<sequence length="278" mass="29810">MLSTLIIALREGLEACLIVGILVAYLVRSERVAHLKALWSGVAIAIAASLGLGAVLSITSSELSDRSEKIFAGTSSFIAVGLVTWMVFWMQRTARSLRSDLHGKLDNAVANGPFAIGLVAFFAVVREGLETSLFIYSNFKTEDAIIQSTLGLVLGFAISITLGVLLYKRTVKLNLSKFFTITGVALIVVAAGVLSYGIHEFQELGWLPGADFFIWDVTHWIAADSVFGAVLGGVIGFDTTTSWTQFIVWGCYLVAVLIPYLGNSAQKSAPVEKVKAAA</sequence>
<feature type="transmembrane region" description="Helical" evidence="6">
    <location>
        <begin position="38"/>
        <end position="58"/>
    </location>
</feature>
<dbReference type="AlphaFoldDB" id="A0A6J7E0P5"/>
<evidence type="ECO:0000256" key="1">
    <source>
        <dbReference type="ARBA" id="ARBA00004141"/>
    </source>
</evidence>
<evidence type="ECO:0000256" key="3">
    <source>
        <dbReference type="ARBA" id="ARBA00022692"/>
    </source>
</evidence>
<dbReference type="PANTHER" id="PTHR31632:SF2">
    <property type="entry name" value="PLASMA MEMBRANE IRON PERMEASE"/>
    <property type="match status" value="1"/>
</dbReference>
<evidence type="ECO:0000313" key="7">
    <source>
        <dbReference type="EMBL" id="CAB4876381.1"/>
    </source>
</evidence>
<evidence type="ECO:0000256" key="6">
    <source>
        <dbReference type="SAM" id="Phobius"/>
    </source>
</evidence>
<gene>
    <name evidence="7" type="ORF">UFOPK3461_00628</name>
</gene>
<name>A0A6J7E0P5_9ZZZZ</name>
<feature type="transmembrane region" description="Helical" evidence="6">
    <location>
        <begin position="218"/>
        <end position="237"/>
    </location>
</feature>
<feature type="transmembrane region" description="Helical" evidence="6">
    <location>
        <begin position="108"/>
        <end position="125"/>
    </location>
</feature>
<dbReference type="PANTHER" id="PTHR31632">
    <property type="entry name" value="IRON TRANSPORTER FTH1"/>
    <property type="match status" value="1"/>
</dbReference>
<protein>
    <submittedName>
        <fullName evidence="7">Unannotated protein</fullName>
    </submittedName>
</protein>
<evidence type="ECO:0000256" key="2">
    <source>
        <dbReference type="ARBA" id="ARBA00008333"/>
    </source>
</evidence>
<dbReference type="GO" id="GO:0033573">
    <property type="term" value="C:high-affinity iron permease complex"/>
    <property type="evidence" value="ECO:0007669"/>
    <property type="project" value="InterPro"/>
</dbReference>
<keyword evidence="5 6" id="KW-0472">Membrane</keyword>
<keyword evidence="4 6" id="KW-1133">Transmembrane helix</keyword>
<dbReference type="NCBIfam" id="NF041756">
    <property type="entry name" value="EfeU"/>
    <property type="match status" value="1"/>
</dbReference>
<keyword evidence="3 6" id="KW-0812">Transmembrane</keyword>
<reference evidence="7" key="1">
    <citation type="submission" date="2020-05" db="EMBL/GenBank/DDBJ databases">
        <authorList>
            <person name="Chiriac C."/>
            <person name="Salcher M."/>
            <person name="Ghai R."/>
            <person name="Kavagutti S V."/>
        </authorList>
    </citation>
    <scope>NUCLEOTIDE SEQUENCE</scope>
</reference>
<feature type="transmembrane region" description="Helical" evidence="6">
    <location>
        <begin position="70"/>
        <end position="88"/>
    </location>
</feature>
<comment type="similarity">
    <text evidence="2">Belongs to the oxidase-dependent Fe transporter (OFeT) (TC 9.A.10.1) family.</text>
</comment>
<feature type="transmembrane region" description="Helical" evidence="6">
    <location>
        <begin position="145"/>
        <end position="166"/>
    </location>
</feature>
<dbReference type="InterPro" id="IPR004923">
    <property type="entry name" value="FTR1/Fip1/EfeU"/>
</dbReference>
<accession>A0A6J7E0P5</accession>
<organism evidence="7">
    <name type="scientific">freshwater metagenome</name>
    <dbReference type="NCBI Taxonomy" id="449393"/>
    <lineage>
        <taxon>unclassified sequences</taxon>
        <taxon>metagenomes</taxon>
        <taxon>ecological metagenomes</taxon>
    </lineage>
</organism>
<feature type="transmembrane region" description="Helical" evidence="6">
    <location>
        <begin position="6"/>
        <end position="26"/>
    </location>
</feature>
<dbReference type="GO" id="GO:0015093">
    <property type="term" value="F:ferrous iron transmembrane transporter activity"/>
    <property type="evidence" value="ECO:0007669"/>
    <property type="project" value="TreeGrafter"/>
</dbReference>
<feature type="transmembrane region" description="Helical" evidence="6">
    <location>
        <begin position="246"/>
        <end position="262"/>
    </location>
</feature>
<feature type="transmembrane region" description="Helical" evidence="6">
    <location>
        <begin position="178"/>
        <end position="198"/>
    </location>
</feature>